<name>A0AAV9WGY9_9PEZI</name>
<dbReference type="Proteomes" id="UP001370758">
    <property type="component" value="Unassembled WGS sequence"/>
</dbReference>
<organism evidence="1 2">
    <name type="scientific">Arthrobotrys musiformis</name>
    <dbReference type="NCBI Taxonomy" id="47236"/>
    <lineage>
        <taxon>Eukaryota</taxon>
        <taxon>Fungi</taxon>
        <taxon>Dikarya</taxon>
        <taxon>Ascomycota</taxon>
        <taxon>Pezizomycotina</taxon>
        <taxon>Orbiliomycetes</taxon>
        <taxon>Orbiliales</taxon>
        <taxon>Orbiliaceae</taxon>
        <taxon>Arthrobotrys</taxon>
    </lineage>
</organism>
<keyword evidence="2" id="KW-1185">Reference proteome</keyword>
<dbReference type="AlphaFoldDB" id="A0AAV9WGY9"/>
<proteinExistence type="predicted"/>
<reference evidence="1 2" key="1">
    <citation type="submission" date="2023-08" db="EMBL/GenBank/DDBJ databases">
        <authorList>
            <person name="Palmer J.M."/>
        </authorList>
    </citation>
    <scope>NUCLEOTIDE SEQUENCE [LARGE SCALE GENOMIC DNA]</scope>
    <source>
        <strain evidence="1 2">TWF481</strain>
    </source>
</reference>
<evidence type="ECO:0000313" key="1">
    <source>
        <dbReference type="EMBL" id="KAK6508797.1"/>
    </source>
</evidence>
<sequence>MCERTHLVYACGHTVFHSRTSCKPQVESKETPVAEGSVEVFCSEYQEEIEIPEEKDCGSCIQARALVDLEKLKLEALVIVEEVEIEVEVEC</sequence>
<dbReference type="EMBL" id="JAVHJL010000002">
    <property type="protein sequence ID" value="KAK6508797.1"/>
    <property type="molecule type" value="Genomic_DNA"/>
</dbReference>
<evidence type="ECO:0000313" key="2">
    <source>
        <dbReference type="Proteomes" id="UP001370758"/>
    </source>
</evidence>
<comment type="caution">
    <text evidence="1">The sequence shown here is derived from an EMBL/GenBank/DDBJ whole genome shotgun (WGS) entry which is preliminary data.</text>
</comment>
<accession>A0AAV9WGY9</accession>
<protein>
    <submittedName>
        <fullName evidence="1">Uncharacterized protein</fullName>
    </submittedName>
</protein>
<gene>
    <name evidence="1" type="ORF">TWF481_003567</name>
</gene>